<dbReference type="GO" id="GO:0003676">
    <property type="term" value="F:nucleic acid binding"/>
    <property type="evidence" value="ECO:0007669"/>
    <property type="project" value="InterPro"/>
</dbReference>
<dbReference type="InterPro" id="IPR012337">
    <property type="entry name" value="RNaseH-like_sf"/>
</dbReference>
<dbReference type="EMBL" id="JABEZY010000012">
    <property type="protein sequence ID" value="MBA0750815.1"/>
    <property type="molecule type" value="Genomic_DNA"/>
</dbReference>
<feature type="domain" description="RNase H type-1" evidence="1">
    <location>
        <begin position="267"/>
        <end position="387"/>
    </location>
</feature>
<dbReference type="InterPro" id="IPR053151">
    <property type="entry name" value="RNase_H-like"/>
</dbReference>
<protein>
    <recommendedName>
        <fullName evidence="1">RNase H type-1 domain-containing protein</fullName>
    </recommendedName>
</protein>
<evidence type="ECO:0000259" key="1">
    <source>
        <dbReference type="Pfam" id="PF13456"/>
    </source>
</evidence>
<dbReference type="PANTHER" id="PTHR47723">
    <property type="entry name" value="OS05G0353850 PROTEIN"/>
    <property type="match status" value="1"/>
</dbReference>
<evidence type="ECO:0000313" key="3">
    <source>
        <dbReference type="Proteomes" id="UP000593579"/>
    </source>
</evidence>
<dbReference type="Gene3D" id="3.30.420.10">
    <property type="entry name" value="Ribonuclease H-like superfamily/Ribonuclease H"/>
    <property type="match status" value="1"/>
</dbReference>
<dbReference type="Proteomes" id="UP000593579">
    <property type="component" value="Unassembled WGS sequence"/>
</dbReference>
<dbReference type="InterPro" id="IPR044730">
    <property type="entry name" value="RNase_H-like_dom_plant"/>
</dbReference>
<dbReference type="PANTHER" id="PTHR47723:SF19">
    <property type="entry name" value="POLYNUCLEOTIDYL TRANSFERASE, RIBONUCLEASE H-LIKE SUPERFAMILY PROTEIN"/>
    <property type="match status" value="1"/>
</dbReference>
<dbReference type="CDD" id="cd06222">
    <property type="entry name" value="RNase_H_like"/>
    <property type="match status" value="1"/>
</dbReference>
<dbReference type="AlphaFoldDB" id="A0A7J9CRG4"/>
<sequence length="415" mass="47512">MSLVGLDSICQPKWCGGLGLKRLRDQNISFLLKLGFNIVSNKDVLWVRVLRSKYHLKEGLPDYIAQNRSSFLWRSLSKVWPLLRENLFWSVWLSDDVIQLIKGIPPPNPFTGPDKISWLLSNVERVRRGLTVDPSSTICGFHSEDILHILRDCDVAKDVWNQVIPGNCLSNFFSNNSQGWLLGNLQNNSMVHEEGSSWACLFGLLIWRLWKNRNLFIFQGRSWSLREIVQVSLSWVNQLFSALRADFKGNFKPPVEKESFEDLIFLNTDGAVQLGSRNAAAGGVVRDANGDWIFGYNRCLEKCSIFNAELWGILEGLRLIQQRGHDEVIIKYDSFEVVKAILESTSTEANSALIRRMQSILFQEKRWLLRYISRDQNQVTDCLAKQALIGTDNLQVFDAPHSMTCTLMELDKNKN</sequence>
<organism evidence="2 3">
    <name type="scientific">Gossypium gossypioides</name>
    <name type="common">Mexican cotton</name>
    <name type="synonym">Selera gossypioides</name>
    <dbReference type="NCBI Taxonomy" id="34282"/>
    <lineage>
        <taxon>Eukaryota</taxon>
        <taxon>Viridiplantae</taxon>
        <taxon>Streptophyta</taxon>
        <taxon>Embryophyta</taxon>
        <taxon>Tracheophyta</taxon>
        <taxon>Spermatophyta</taxon>
        <taxon>Magnoliopsida</taxon>
        <taxon>eudicotyledons</taxon>
        <taxon>Gunneridae</taxon>
        <taxon>Pentapetalae</taxon>
        <taxon>rosids</taxon>
        <taxon>malvids</taxon>
        <taxon>Malvales</taxon>
        <taxon>Malvaceae</taxon>
        <taxon>Malvoideae</taxon>
        <taxon>Gossypium</taxon>
    </lineage>
</organism>
<gene>
    <name evidence="2" type="ORF">Gogos_002200</name>
</gene>
<name>A0A7J9CRG4_GOSGO</name>
<keyword evidence="3" id="KW-1185">Reference proteome</keyword>
<feature type="non-terminal residue" evidence="2">
    <location>
        <position position="415"/>
    </location>
</feature>
<dbReference type="InterPro" id="IPR002156">
    <property type="entry name" value="RNaseH_domain"/>
</dbReference>
<dbReference type="OrthoDB" id="1000395at2759"/>
<comment type="caution">
    <text evidence="2">The sequence shown here is derived from an EMBL/GenBank/DDBJ whole genome shotgun (WGS) entry which is preliminary data.</text>
</comment>
<dbReference type="SUPFAM" id="SSF53098">
    <property type="entry name" value="Ribonuclease H-like"/>
    <property type="match status" value="1"/>
</dbReference>
<evidence type="ECO:0000313" key="2">
    <source>
        <dbReference type="EMBL" id="MBA0750815.1"/>
    </source>
</evidence>
<reference evidence="2 3" key="1">
    <citation type="journal article" date="2019" name="Genome Biol. Evol.">
        <title>Insights into the evolution of the New World diploid cottons (Gossypium, subgenus Houzingenia) based on genome sequencing.</title>
        <authorList>
            <person name="Grover C.E."/>
            <person name="Arick M.A. 2nd"/>
            <person name="Thrash A."/>
            <person name="Conover J.L."/>
            <person name="Sanders W.S."/>
            <person name="Peterson D.G."/>
            <person name="Frelichowski J.E."/>
            <person name="Scheffler J.A."/>
            <person name="Scheffler B.E."/>
            <person name="Wendel J.F."/>
        </authorList>
    </citation>
    <scope>NUCLEOTIDE SEQUENCE [LARGE SCALE GENOMIC DNA]</scope>
    <source>
        <strain evidence="2">5</strain>
        <tissue evidence="2">Leaf</tissue>
    </source>
</reference>
<dbReference type="GO" id="GO:0004523">
    <property type="term" value="F:RNA-DNA hybrid ribonuclease activity"/>
    <property type="evidence" value="ECO:0007669"/>
    <property type="project" value="InterPro"/>
</dbReference>
<proteinExistence type="predicted"/>
<dbReference type="Pfam" id="PF13456">
    <property type="entry name" value="RVT_3"/>
    <property type="match status" value="1"/>
</dbReference>
<accession>A0A7J9CRG4</accession>
<dbReference type="InterPro" id="IPR036397">
    <property type="entry name" value="RNaseH_sf"/>
</dbReference>